<protein>
    <submittedName>
        <fullName evidence="4">Cupin domain-containing protein</fullName>
    </submittedName>
</protein>
<name>A0A3P3DPQ4_9RHOB</name>
<dbReference type="Proteomes" id="UP000282125">
    <property type="component" value="Unassembled WGS sequence"/>
</dbReference>
<dbReference type="OrthoDB" id="9814751at2"/>
<dbReference type="InterPro" id="IPR011051">
    <property type="entry name" value="RmlC_Cupin_sf"/>
</dbReference>
<dbReference type="InterPro" id="IPR050807">
    <property type="entry name" value="TransReg_Diox_bact_type"/>
</dbReference>
<keyword evidence="1" id="KW-0238">DNA-binding</keyword>
<gene>
    <name evidence="4" type="ORF">EG244_07410</name>
</gene>
<dbReference type="InterPro" id="IPR013096">
    <property type="entry name" value="Cupin_2"/>
</dbReference>
<dbReference type="Gene3D" id="1.10.260.40">
    <property type="entry name" value="lambda repressor-like DNA-binding domains"/>
    <property type="match status" value="1"/>
</dbReference>
<feature type="region of interest" description="Disordered" evidence="2">
    <location>
        <begin position="1"/>
        <end position="22"/>
    </location>
</feature>
<dbReference type="InterPro" id="IPR001387">
    <property type="entry name" value="Cro/C1-type_HTH"/>
</dbReference>
<dbReference type="InterPro" id="IPR014710">
    <property type="entry name" value="RmlC-like_jellyroll"/>
</dbReference>
<dbReference type="AlphaFoldDB" id="A0A3P3DPQ4"/>
<dbReference type="CDD" id="cd00093">
    <property type="entry name" value="HTH_XRE"/>
    <property type="match status" value="1"/>
</dbReference>
<dbReference type="PROSITE" id="PS50943">
    <property type="entry name" value="HTH_CROC1"/>
    <property type="match status" value="1"/>
</dbReference>
<dbReference type="InterPro" id="IPR010982">
    <property type="entry name" value="Lambda_DNA-bd_dom_sf"/>
</dbReference>
<dbReference type="RefSeq" id="WP_124964368.1">
    <property type="nucleotide sequence ID" value="NZ_RRAZ01000008.1"/>
</dbReference>
<reference evidence="4 5" key="1">
    <citation type="submission" date="2018-11" db="EMBL/GenBank/DDBJ databases">
        <title>Gemmobacter sp. nov., YIM 102744-1 draft genome.</title>
        <authorList>
            <person name="Li G."/>
            <person name="Jiang Y."/>
        </authorList>
    </citation>
    <scope>NUCLEOTIDE SEQUENCE [LARGE SCALE GENOMIC DNA]</scope>
    <source>
        <strain evidence="4 5">YIM 102744-1</strain>
    </source>
</reference>
<dbReference type="GO" id="GO:0003677">
    <property type="term" value="F:DNA binding"/>
    <property type="evidence" value="ECO:0007669"/>
    <property type="project" value="UniProtKB-KW"/>
</dbReference>
<feature type="domain" description="HTH cro/C1-type" evidence="3">
    <location>
        <begin position="27"/>
        <end position="81"/>
    </location>
</feature>
<comment type="caution">
    <text evidence="4">The sequence shown here is derived from an EMBL/GenBank/DDBJ whole genome shotgun (WGS) entry which is preliminary data.</text>
</comment>
<proteinExistence type="predicted"/>
<evidence type="ECO:0000313" key="5">
    <source>
        <dbReference type="Proteomes" id="UP000282125"/>
    </source>
</evidence>
<dbReference type="SUPFAM" id="SSF51182">
    <property type="entry name" value="RmlC-like cupins"/>
    <property type="match status" value="1"/>
</dbReference>
<evidence type="ECO:0000259" key="3">
    <source>
        <dbReference type="PROSITE" id="PS50943"/>
    </source>
</evidence>
<dbReference type="Gene3D" id="2.60.120.10">
    <property type="entry name" value="Jelly Rolls"/>
    <property type="match status" value="1"/>
</dbReference>
<dbReference type="Pfam" id="PF01381">
    <property type="entry name" value="HTH_3"/>
    <property type="match status" value="1"/>
</dbReference>
<dbReference type="GO" id="GO:0003700">
    <property type="term" value="F:DNA-binding transcription factor activity"/>
    <property type="evidence" value="ECO:0007669"/>
    <property type="project" value="TreeGrafter"/>
</dbReference>
<dbReference type="Pfam" id="PF07883">
    <property type="entry name" value="Cupin_2"/>
    <property type="match status" value="1"/>
</dbReference>
<sequence>MTDQPPLPPSAEDTEAANRSRMMGSRLRTLRNERGMTIAELAARAGLSSGLISQIERGNSNPSVNTLEKLREALGANIWEFTERGAEVGASPFVRRASDRPKIAIGSNGYTKELLSPRPSNEMRFMILTLPKGASNPSVLLGPGDKGGYVMEGRVRLTIGEETIILHPGDSFQFPSTLSHVVENDGDETARVLWIISIRDAHM</sequence>
<dbReference type="EMBL" id="RRAZ01000008">
    <property type="protein sequence ID" value="RRH76229.1"/>
    <property type="molecule type" value="Genomic_DNA"/>
</dbReference>
<evidence type="ECO:0000256" key="1">
    <source>
        <dbReference type="ARBA" id="ARBA00023125"/>
    </source>
</evidence>
<keyword evidence="5" id="KW-1185">Reference proteome</keyword>
<dbReference type="GO" id="GO:0005829">
    <property type="term" value="C:cytosol"/>
    <property type="evidence" value="ECO:0007669"/>
    <property type="project" value="TreeGrafter"/>
</dbReference>
<evidence type="ECO:0000256" key="2">
    <source>
        <dbReference type="SAM" id="MobiDB-lite"/>
    </source>
</evidence>
<dbReference type="SUPFAM" id="SSF47413">
    <property type="entry name" value="lambda repressor-like DNA-binding domains"/>
    <property type="match status" value="1"/>
</dbReference>
<accession>A0A3P3DPQ4</accession>
<dbReference type="CDD" id="cd02209">
    <property type="entry name" value="cupin_XRE_C"/>
    <property type="match status" value="1"/>
</dbReference>
<organism evidence="4 5">
    <name type="scientific">Falsigemmobacter faecalis</name>
    <dbReference type="NCBI Taxonomy" id="2488730"/>
    <lineage>
        <taxon>Bacteria</taxon>
        <taxon>Pseudomonadati</taxon>
        <taxon>Pseudomonadota</taxon>
        <taxon>Alphaproteobacteria</taxon>
        <taxon>Rhodobacterales</taxon>
        <taxon>Paracoccaceae</taxon>
        <taxon>Falsigemmobacter</taxon>
    </lineage>
</organism>
<dbReference type="PANTHER" id="PTHR46797">
    <property type="entry name" value="HTH-TYPE TRANSCRIPTIONAL REGULATOR"/>
    <property type="match status" value="1"/>
</dbReference>
<dbReference type="PANTHER" id="PTHR46797:SF2">
    <property type="entry name" value="TRANSCRIPTIONAL REGULATOR"/>
    <property type="match status" value="1"/>
</dbReference>
<dbReference type="SMART" id="SM00530">
    <property type="entry name" value="HTH_XRE"/>
    <property type="match status" value="1"/>
</dbReference>
<evidence type="ECO:0000313" key="4">
    <source>
        <dbReference type="EMBL" id="RRH76229.1"/>
    </source>
</evidence>